<feature type="transmembrane region" description="Helical" evidence="6">
    <location>
        <begin position="21"/>
        <end position="42"/>
    </location>
</feature>
<dbReference type="PANTHER" id="PTHR23513:SF6">
    <property type="entry name" value="MAJOR FACILITATOR SUPERFAMILY ASSOCIATED DOMAIN-CONTAINING PROTEIN"/>
    <property type="match status" value="1"/>
</dbReference>
<feature type="transmembrane region" description="Helical" evidence="6">
    <location>
        <begin position="383"/>
        <end position="402"/>
    </location>
</feature>
<reference evidence="7" key="1">
    <citation type="submission" date="2022-01" db="EMBL/GenBank/DDBJ databases">
        <title>Corynebacterium sp. nov isolated from isolated from the feces of the greater white-fronted geese (Anser albifrons) at Poyang Lake, PR China.</title>
        <authorList>
            <person name="Liu Q."/>
        </authorList>
    </citation>
    <scope>NUCLEOTIDE SEQUENCE</scope>
    <source>
        <strain evidence="7">JCM 32435</strain>
    </source>
</reference>
<dbReference type="SUPFAM" id="SSF103473">
    <property type="entry name" value="MFS general substrate transporter"/>
    <property type="match status" value="1"/>
</dbReference>
<dbReference type="Gene3D" id="1.20.1250.20">
    <property type="entry name" value="MFS general substrate transporter like domains"/>
    <property type="match status" value="1"/>
</dbReference>
<evidence type="ECO:0000256" key="1">
    <source>
        <dbReference type="ARBA" id="ARBA00004651"/>
    </source>
</evidence>
<keyword evidence="3 6" id="KW-0812">Transmembrane</keyword>
<feature type="transmembrane region" description="Helical" evidence="6">
    <location>
        <begin position="290"/>
        <end position="311"/>
    </location>
</feature>
<dbReference type="GO" id="GO:0005886">
    <property type="term" value="C:plasma membrane"/>
    <property type="evidence" value="ECO:0007669"/>
    <property type="project" value="UniProtKB-SubCell"/>
</dbReference>
<evidence type="ECO:0000313" key="7">
    <source>
        <dbReference type="EMBL" id="MCF4005865.1"/>
    </source>
</evidence>
<accession>A0A9X1QRV9</accession>
<evidence type="ECO:0000256" key="5">
    <source>
        <dbReference type="ARBA" id="ARBA00023136"/>
    </source>
</evidence>
<dbReference type="RefSeq" id="WP_236117657.1">
    <property type="nucleotide sequence ID" value="NZ_JAKGSI010000001.1"/>
</dbReference>
<feature type="transmembrane region" description="Helical" evidence="6">
    <location>
        <begin position="356"/>
        <end position="377"/>
    </location>
</feature>
<evidence type="ECO:0000256" key="6">
    <source>
        <dbReference type="SAM" id="Phobius"/>
    </source>
</evidence>
<gene>
    <name evidence="7" type="ORF">L1O03_01580</name>
</gene>
<feature type="transmembrane region" description="Helical" evidence="6">
    <location>
        <begin position="261"/>
        <end position="283"/>
    </location>
</feature>
<keyword evidence="8" id="KW-1185">Reference proteome</keyword>
<dbReference type="Proteomes" id="UP001139336">
    <property type="component" value="Unassembled WGS sequence"/>
</dbReference>
<dbReference type="AlphaFoldDB" id="A0A9X1QRV9"/>
<comment type="caution">
    <text evidence="7">The sequence shown here is derived from an EMBL/GenBank/DDBJ whole genome shotgun (WGS) entry which is preliminary data.</text>
</comment>
<keyword evidence="4 6" id="KW-1133">Transmembrane helix</keyword>
<sequence length="431" mass="45518">MNRRHPDPLKSLDFRRLVGARVSNEFSQSMMGLSITVLLVAWTGEATLAGVCLGVYTACLILCQVVSGTIVDRVRADRALRWSAATQAVGWGVVLIGALGHENRAFCTGMIILGAIIGGTASGLDGPAEFALTRQLVPKEDFQKASAVAQGRESVATTSGDPIAGVLSSITTTLPLIIQIVFSTLAALLVPTPTRRTPPESPSESPGGAFASFVEDVKEGYRFVFRDSGLRALALIAGISNFAMALLPLTLLMHFTAAGEAPWKLGILSAMMGLVMIAGAWFAGKFADRFSFFLAGILALGGELIGALLFMGTLHSLVLTCLVFVVECFFLPLFNSGFGAYMAFACTDENEGRVSAATGALGMVLMPLGSIASGLLLDRFGALPGLWICAIIFAVCLCLMVGSTSFRRMPRYAEMAAQEKEGQEENAPDAV</sequence>
<dbReference type="CDD" id="cd06173">
    <property type="entry name" value="MFS_MefA_like"/>
    <property type="match status" value="1"/>
</dbReference>
<feature type="transmembrane region" description="Helical" evidence="6">
    <location>
        <begin position="317"/>
        <end position="344"/>
    </location>
</feature>
<organism evidence="7 8">
    <name type="scientific">Corynebacterium uropygiale</name>
    <dbReference type="NCBI Taxonomy" id="1775911"/>
    <lineage>
        <taxon>Bacteria</taxon>
        <taxon>Bacillati</taxon>
        <taxon>Actinomycetota</taxon>
        <taxon>Actinomycetes</taxon>
        <taxon>Mycobacteriales</taxon>
        <taxon>Corynebacteriaceae</taxon>
        <taxon>Corynebacterium</taxon>
    </lineage>
</organism>
<dbReference type="PANTHER" id="PTHR23513">
    <property type="entry name" value="INTEGRAL MEMBRANE EFFLUX PROTEIN-RELATED"/>
    <property type="match status" value="1"/>
</dbReference>
<evidence type="ECO:0000256" key="4">
    <source>
        <dbReference type="ARBA" id="ARBA00022989"/>
    </source>
</evidence>
<dbReference type="EMBL" id="JAKGSI010000001">
    <property type="protein sequence ID" value="MCF4005865.1"/>
    <property type="molecule type" value="Genomic_DNA"/>
</dbReference>
<feature type="transmembrane region" description="Helical" evidence="6">
    <location>
        <begin position="48"/>
        <end position="71"/>
    </location>
</feature>
<dbReference type="InterPro" id="IPR036259">
    <property type="entry name" value="MFS_trans_sf"/>
</dbReference>
<feature type="transmembrane region" description="Helical" evidence="6">
    <location>
        <begin position="105"/>
        <end position="124"/>
    </location>
</feature>
<keyword evidence="2" id="KW-1003">Cell membrane</keyword>
<dbReference type="InterPro" id="IPR011701">
    <property type="entry name" value="MFS"/>
</dbReference>
<protein>
    <submittedName>
        <fullName evidence="7">MFS transporter</fullName>
    </submittedName>
</protein>
<evidence type="ECO:0000313" key="8">
    <source>
        <dbReference type="Proteomes" id="UP001139336"/>
    </source>
</evidence>
<dbReference type="GO" id="GO:0022857">
    <property type="term" value="F:transmembrane transporter activity"/>
    <property type="evidence" value="ECO:0007669"/>
    <property type="project" value="InterPro"/>
</dbReference>
<evidence type="ECO:0000256" key="3">
    <source>
        <dbReference type="ARBA" id="ARBA00022692"/>
    </source>
</evidence>
<name>A0A9X1QRV9_9CORY</name>
<comment type="subcellular location">
    <subcellularLocation>
        <location evidence="1">Cell membrane</location>
        <topology evidence="1">Multi-pass membrane protein</topology>
    </subcellularLocation>
</comment>
<dbReference type="Pfam" id="PF07690">
    <property type="entry name" value="MFS_1"/>
    <property type="match status" value="1"/>
</dbReference>
<feature type="transmembrane region" description="Helical" evidence="6">
    <location>
        <begin position="163"/>
        <end position="190"/>
    </location>
</feature>
<feature type="transmembrane region" description="Helical" evidence="6">
    <location>
        <begin position="232"/>
        <end position="255"/>
    </location>
</feature>
<keyword evidence="5 6" id="KW-0472">Membrane</keyword>
<evidence type="ECO:0000256" key="2">
    <source>
        <dbReference type="ARBA" id="ARBA00022475"/>
    </source>
</evidence>
<proteinExistence type="predicted"/>